<reference evidence="1 2" key="1">
    <citation type="submission" date="2018-05" db="EMBL/GenBank/DDBJ databases">
        <title>Genome Sequence of an Efficient Indole-Degrading Bacterium, Alcaligenes sp.YBY.</title>
        <authorList>
            <person name="Yang B."/>
        </authorList>
    </citation>
    <scope>NUCLEOTIDE SEQUENCE [LARGE SCALE GENOMIC DNA]</scope>
    <source>
        <strain evidence="1 2">YBY</strain>
    </source>
</reference>
<sequence>MSKEPLFWYSPRSDGGYAGPLHSGQIEDVRKASGAWVPLFAGAAPVSAEPVAVSQCPFPCGWSGLHKIAVQDAAYLAKVQWPEDEEGVNVPRATAMRSMDYLIQVCRTMLNAAPVTAQPDLTQQTLDDVKAGIPARDAEIEALRKEIETLQRAQARPTFDDLQALAIKHGAWVPGYGPFAAELLATYGLAPEKQPHWVTGWLNAMNAVNAKAAQQPVSGASQGTEANNRRKALLENQGKGEVPSWTGHGDADAALIMLDRLDVSGGDNDRVDEISAIIRKLAAKQNQFRDAAQMIEPSGNSGELPELTIQWHDTPEAVHRIFWEKTAIENGLTYEELIEGAMVGETEERQKVDLTYEQEIQAIRDQKCWGCADTDTNQIHVWAAPDVDRALLIHMLAHEIGHLTGEPHPDDIQEELRAETFGKVAALAYHMLPSSQGTHQVNALPSLNDDLIAILGRPNFLCAQLADILRSGGQEIAKRAENEQAAVIHFLLGHYLADPAQWAEKANAAIDAARKEQA</sequence>
<dbReference type="EMBL" id="QEXO01000004">
    <property type="protein sequence ID" value="PWE13034.1"/>
    <property type="molecule type" value="Genomic_DNA"/>
</dbReference>
<reference evidence="1 2" key="2">
    <citation type="submission" date="2018-05" db="EMBL/GenBank/DDBJ databases">
        <authorList>
            <person name="Lanie J.A."/>
            <person name="Ng W.-L."/>
            <person name="Kazmierczak K.M."/>
            <person name="Andrzejewski T.M."/>
            <person name="Davidsen T.M."/>
            <person name="Wayne K.J."/>
            <person name="Tettelin H."/>
            <person name="Glass J.I."/>
            <person name="Rusch D."/>
            <person name="Podicherti R."/>
            <person name="Tsui H.-C.T."/>
            <person name="Winkler M.E."/>
        </authorList>
    </citation>
    <scope>NUCLEOTIDE SEQUENCE [LARGE SCALE GENOMIC DNA]</scope>
    <source>
        <strain evidence="1 2">YBY</strain>
    </source>
</reference>
<evidence type="ECO:0000313" key="2">
    <source>
        <dbReference type="Proteomes" id="UP000245216"/>
    </source>
</evidence>
<protein>
    <submittedName>
        <fullName evidence="1">Uncharacterized protein</fullName>
    </submittedName>
</protein>
<organism evidence="1 2">
    <name type="scientific">Alcaligenes faecalis</name>
    <dbReference type="NCBI Taxonomy" id="511"/>
    <lineage>
        <taxon>Bacteria</taxon>
        <taxon>Pseudomonadati</taxon>
        <taxon>Pseudomonadota</taxon>
        <taxon>Betaproteobacteria</taxon>
        <taxon>Burkholderiales</taxon>
        <taxon>Alcaligenaceae</taxon>
        <taxon>Alcaligenes</taxon>
    </lineage>
</organism>
<dbReference type="Proteomes" id="UP000245216">
    <property type="component" value="Unassembled WGS sequence"/>
</dbReference>
<proteinExistence type="predicted"/>
<comment type="caution">
    <text evidence="1">The sequence shown here is derived from an EMBL/GenBank/DDBJ whole genome shotgun (WGS) entry which is preliminary data.</text>
</comment>
<dbReference type="AlphaFoldDB" id="A0A2U2BG89"/>
<accession>A0A2U2BG89</accession>
<name>A0A2U2BG89_ALCFA</name>
<dbReference type="RefSeq" id="WP_109089409.1">
    <property type="nucleotide sequence ID" value="NZ_QEXO01000004.1"/>
</dbReference>
<evidence type="ECO:0000313" key="1">
    <source>
        <dbReference type="EMBL" id="PWE13034.1"/>
    </source>
</evidence>
<gene>
    <name evidence="1" type="ORF">DF183_14455</name>
</gene>